<accession>A0A1T4SA32</accession>
<feature type="compositionally biased region" description="Pro residues" evidence="1">
    <location>
        <begin position="247"/>
        <end position="256"/>
    </location>
</feature>
<feature type="region of interest" description="Disordered" evidence="1">
    <location>
        <begin position="236"/>
        <end position="256"/>
    </location>
</feature>
<sequence>MNAVSALLDWICLSAAQDMRDANQFPYRPGHVVRTQLQYGEETITERFLLDLSRHFPRDNTLTMQLVSIAHVKNSKAQYPEPTTGSDWEWHFGGTGGQWFSMRVQAKKAKRTGKQWGYAAIGWPRSGKTTFQIDDLIRDAGNRYWPAYAFYDSRFRDKTPPLGVCAQCPRLHPYFGGMTYADAHVIQGLRQAKTLDRDTVLTVSAPMPCLFDCVGRAQANMNLPQRVRAFAAGVSQRSAREGTAGREPPPVLTDPPPQYVLNIVNRAEETPDAPVVLEGLSEEDPISRLRGIVIIRERVEIPLNNPK</sequence>
<dbReference type="STRING" id="225324.SAMN02745126_04434"/>
<dbReference type="EMBL" id="FUWJ01000007">
    <property type="protein sequence ID" value="SKA24721.1"/>
    <property type="molecule type" value="Genomic_DNA"/>
</dbReference>
<keyword evidence="3" id="KW-1185">Reference proteome</keyword>
<protein>
    <submittedName>
        <fullName evidence="2">Uncharacterized protein</fullName>
    </submittedName>
</protein>
<dbReference type="OrthoDB" id="7563787at2"/>
<dbReference type="RefSeq" id="WP_085936103.1">
    <property type="nucleotide sequence ID" value="NZ_FUWJ01000007.1"/>
</dbReference>
<dbReference type="Proteomes" id="UP000190092">
    <property type="component" value="Unassembled WGS sequence"/>
</dbReference>
<evidence type="ECO:0000256" key="1">
    <source>
        <dbReference type="SAM" id="MobiDB-lite"/>
    </source>
</evidence>
<gene>
    <name evidence="2" type="ORF">SAMN02745126_04434</name>
</gene>
<dbReference type="AlphaFoldDB" id="A0A1T4SA32"/>
<name>A0A1T4SA32_9HYPH</name>
<organism evidence="2 3">
    <name type="scientific">Enhydrobacter aerosaccus</name>
    <dbReference type="NCBI Taxonomy" id="225324"/>
    <lineage>
        <taxon>Bacteria</taxon>
        <taxon>Pseudomonadati</taxon>
        <taxon>Pseudomonadota</taxon>
        <taxon>Alphaproteobacteria</taxon>
        <taxon>Hyphomicrobiales</taxon>
        <taxon>Enhydrobacter</taxon>
    </lineage>
</organism>
<reference evidence="3" key="1">
    <citation type="submission" date="2017-02" db="EMBL/GenBank/DDBJ databases">
        <authorList>
            <person name="Varghese N."/>
            <person name="Submissions S."/>
        </authorList>
    </citation>
    <scope>NUCLEOTIDE SEQUENCE [LARGE SCALE GENOMIC DNA]</scope>
    <source>
        <strain evidence="3">ATCC 27094</strain>
    </source>
</reference>
<dbReference type="Pfam" id="PF20320">
    <property type="entry name" value="DUF6615"/>
    <property type="match status" value="1"/>
</dbReference>
<evidence type="ECO:0000313" key="3">
    <source>
        <dbReference type="Proteomes" id="UP000190092"/>
    </source>
</evidence>
<dbReference type="InterPro" id="IPR046723">
    <property type="entry name" value="DUF6615"/>
</dbReference>
<evidence type="ECO:0000313" key="2">
    <source>
        <dbReference type="EMBL" id="SKA24721.1"/>
    </source>
</evidence>
<proteinExistence type="predicted"/>